<accession>A0A9P9FHP4</accession>
<dbReference type="PANTHER" id="PTHR37544:SF3">
    <property type="entry name" value="SPRAY"/>
    <property type="match status" value="1"/>
</dbReference>
<evidence type="ECO:0000256" key="1">
    <source>
        <dbReference type="SAM" id="Phobius"/>
    </source>
</evidence>
<dbReference type="AlphaFoldDB" id="A0A9P9FHP4"/>
<organism evidence="3 4">
    <name type="scientific">Dactylonectria macrodidyma</name>
    <dbReference type="NCBI Taxonomy" id="307937"/>
    <lineage>
        <taxon>Eukaryota</taxon>
        <taxon>Fungi</taxon>
        <taxon>Dikarya</taxon>
        <taxon>Ascomycota</taxon>
        <taxon>Pezizomycotina</taxon>
        <taxon>Sordariomycetes</taxon>
        <taxon>Hypocreomycetidae</taxon>
        <taxon>Hypocreales</taxon>
        <taxon>Nectriaceae</taxon>
        <taxon>Dactylonectria</taxon>
    </lineage>
</organism>
<feature type="chain" id="PRO_5040376804" evidence="2">
    <location>
        <begin position="17"/>
        <end position="484"/>
    </location>
</feature>
<feature type="signal peptide" evidence="2">
    <location>
        <begin position="1"/>
        <end position="16"/>
    </location>
</feature>
<protein>
    <submittedName>
        <fullName evidence="3">Uncharacterized protein</fullName>
    </submittedName>
</protein>
<name>A0A9P9FHP4_9HYPO</name>
<keyword evidence="1" id="KW-0472">Membrane</keyword>
<evidence type="ECO:0000313" key="4">
    <source>
        <dbReference type="Proteomes" id="UP000738349"/>
    </source>
</evidence>
<keyword evidence="2" id="KW-0732">Signal</keyword>
<reference evidence="3" key="1">
    <citation type="journal article" date="2021" name="Nat. Commun.">
        <title>Genetic determinants of endophytism in the Arabidopsis root mycobiome.</title>
        <authorList>
            <person name="Mesny F."/>
            <person name="Miyauchi S."/>
            <person name="Thiergart T."/>
            <person name="Pickel B."/>
            <person name="Atanasova L."/>
            <person name="Karlsson M."/>
            <person name="Huettel B."/>
            <person name="Barry K.W."/>
            <person name="Haridas S."/>
            <person name="Chen C."/>
            <person name="Bauer D."/>
            <person name="Andreopoulos W."/>
            <person name="Pangilinan J."/>
            <person name="LaButti K."/>
            <person name="Riley R."/>
            <person name="Lipzen A."/>
            <person name="Clum A."/>
            <person name="Drula E."/>
            <person name="Henrissat B."/>
            <person name="Kohler A."/>
            <person name="Grigoriev I.V."/>
            <person name="Martin F.M."/>
            <person name="Hacquard S."/>
        </authorList>
    </citation>
    <scope>NUCLEOTIDE SEQUENCE</scope>
    <source>
        <strain evidence="3">MPI-CAGE-AT-0147</strain>
    </source>
</reference>
<comment type="caution">
    <text evidence="3">The sequence shown here is derived from an EMBL/GenBank/DDBJ whole genome shotgun (WGS) entry which is preliminary data.</text>
</comment>
<dbReference type="EMBL" id="JAGMUV010000004">
    <property type="protein sequence ID" value="KAH7161854.1"/>
    <property type="molecule type" value="Genomic_DNA"/>
</dbReference>
<dbReference type="Proteomes" id="UP000738349">
    <property type="component" value="Unassembled WGS sequence"/>
</dbReference>
<keyword evidence="1" id="KW-0812">Transmembrane</keyword>
<keyword evidence="4" id="KW-1185">Reference proteome</keyword>
<dbReference type="OrthoDB" id="3248909at2759"/>
<proteinExistence type="predicted"/>
<dbReference type="PANTHER" id="PTHR37544">
    <property type="entry name" value="SPRAY-RELATED"/>
    <property type="match status" value="1"/>
</dbReference>
<evidence type="ECO:0000313" key="3">
    <source>
        <dbReference type="EMBL" id="KAH7161854.1"/>
    </source>
</evidence>
<gene>
    <name evidence="3" type="ORF">EDB81DRAFT_854125</name>
</gene>
<evidence type="ECO:0000256" key="2">
    <source>
        <dbReference type="SAM" id="SignalP"/>
    </source>
</evidence>
<feature type="transmembrane region" description="Helical" evidence="1">
    <location>
        <begin position="354"/>
        <end position="374"/>
    </location>
</feature>
<keyword evidence="1" id="KW-1133">Transmembrane helix</keyword>
<sequence length="484" mass="53735">MLSLLCVITLLANVLAVSLGALFNERLTTVEHPRLFKPVYQTHLNRTMIETYQLRWGFSNEFMFMLLANMTYDAQLIPWVSTEYYFQPHEIIGSEDDDPNDTYVLKTMGLGANANCTSVAASSHIIREQSTGSGDTSICDDNIKSLRNELIRDALRKQSSAPAAAAYYKSLTFGGTLDPSIDCNPALTFCWARAPDGLKENDTMTTSYSICRPVLETAMFDITVDRLGHVLNYQIINGSQPALQYTNLTSDAISFFMTLNNLLYPVDSWSNSTNTLNWISQIIYLETGSRDFVDPKLPLPDLAKLTPVINKVYSRIVAAFFGRNTDFFDTVTQESIIEGKRVTRETRIFMDNTAFAISMTVLGLDLVVALFFYLRATLYVLPRFPTTLGSVLAYIAPSRAVRDGTPSSGWKNQTFSFGRYMGHDGKGHIGIEMDPHVVTRDTSLGSRKSLLQPLLGVESSGNGISVQWEPGANGRLGVSASRET</sequence>